<sequence>MGNCCDTRVLPQECTNTPFSTDDRPRTKSSLTVGSRKRRNIFRIIRNIHHKNPVVPMEAEEHQAPTSSSIQKPQNETKAKHGDGTTSEEDEEKSPLRRVKVASKRSRHRIPFLRNKCRRGSLLPMDAQECDFIDTSCEGKPQDNLEVVAECSDGAALSVDKGKGPVKMAEATSKKRRCVSAILKKFSRRRVVAPIKLRRPVVLPGTSKETAPVTTEVVPENADSAPSARGQKEPPVEMMKEETKKRRHSMYYRIS</sequence>
<accession>Q9D5S6</accession>
<feature type="compositionally biased region" description="Basic residues" evidence="1">
    <location>
        <begin position="245"/>
        <end position="255"/>
    </location>
</feature>
<reference evidence="2" key="6">
    <citation type="journal article" date="2002" name="Nature">
        <title>Analysis of the mouse transcriptome based on functional annotation of 60,770 full-length cDNAs.</title>
        <authorList>
            <consortium name="The FANTOM Consortium and the RIKEN Genome Exploration Research Group Phase I and II Team"/>
        </authorList>
    </citation>
    <scope>NUCLEOTIDE SEQUENCE</scope>
    <source>
        <strain evidence="2">C57BL/6J</strain>
        <tissue evidence="2">Testis</tissue>
    </source>
</reference>
<organism evidence="2">
    <name type="scientific">Mus musculus</name>
    <name type="common">Mouse</name>
    <dbReference type="NCBI Taxonomy" id="10090"/>
    <lineage>
        <taxon>Eukaryota</taxon>
        <taxon>Metazoa</taxon>
        <taxon>Chordata</taxon>
        <taxon>Craniata</taxon>
        <taxon>Vertebrata</taxon>
        <taxon>Euteleostomi</taxon>
        <taxon>Mammalia</taxon>
        <taxon>Eutheria</taxon>
        <taxon>Euarchontoglires</taxon>
        <taxon>Glires</taxon>
        <taxon>Rodentia</taxon>
        <taxon>Myomorpha</taxon>
        <taxon>Muroidea</taxon>
        <taxon>Muridae</taxon>
        <taxon>Murinae</taxon>
        <taxon>Mus</taxon>
        <taxon>Mus</taxon>
    </lineage>
</organism>
<protein>
    <submittedName>
        <fullName evidence="2">Uncharacterized protein</fullName>
    </submittedName>
</protein>
<dbReference type="BioGRID-ORCS" id="77049">
    <property type="hits" value="1 hit in 37 CRISPR screens"/>
</dbReference>
<reference evidence="2" key="4">
    <citation type="submission" date="2000-07" db="EMBL/GenBank/DDBJ databases">
        <authorList>
            <person name="Adachi J."/>
            <person name="Aizawa K."/>
            <person name="Akahira S."/>
            <person name="Akimura T."/>
            <person name="Arai A."/>
            <person name="Aono H."/>
            <person name="Arakawa T."/>
            <person name="Bono H."/>
            <person name="Carninci P."/>
            <person name="Fukuda S."/>
            <person name="Fukunishi Y."/>
            <person name="Furuno M."/>
            <person name="Hanagaki T."/>
            <person name="Hara A."/>
            <person name="Hayatsu N."/>
            <person name="Hiramoto K."/>
            <person name="Hiraoka T."/>
            <person name="Hori F."/>
            <person name="Imotani K."/>
            <person name="Ishii Y."/>
            <person name="Itoh M."/>
            <person name="Izawa M."/>
            <person name="Kasukawa T."/>
            <person name="Kato H."/>
            <person name="Kawai J."/>
            <person name="Kojima Y."/>
            <person name="Konno H."/>
            <person name="Kouda M."/>
            <person name="Koya S."/>
            <person name="Kurihara C."/>
            <person name="Matsuyama T."/>
            <person name="Miyazaki A."/>
            <person name="Nishi K."/>
            <person name="Nomura K."/>
            <person name="Numazaki R."/>
            <person name="Ohno M."/>
            <person name="Okazaki Y."/>
            <person name="Okido T."/>
            <person name="Owa C."/>
            <person name="Saito H."/>
            <person name="Saito R."/>
            <person name="Sakai C."/>
            <person name="Sakai K."/>
            <person name="Sano H."/>
            <person name="Sasaki D."/>
            <person name="Shibata K."/>
            <person name="Shibata Y."/>
            <person name="Shinagawa A."/>
            <person name="Shiraki T."/>
            <person name="Sogabe Y."/>
            <person name="Suzuki H."/>
            <person name="Tagami M."/>
            <person name="Tagawa A."/>
            <person name="Takahashi F."/>
            <person name="Tanaka T."/>
            <person name="Tejima Y."/>
            <person name="Toya T."/>
            <person name="Yamamura T."/>
            <person name="Yasunishi A."/>
            <person name="Yoshida K."/>
            <person name="Yoshino M."/>
            <person name="Muramatsu M."/>
            <person name="Hayashizaki Y."/>
        </authorList>
    </citation>
    <scope>NUCLEOTIDE SEQUENCE</scope>
    <source>
        <strain evidence="2">C57BL/6J</strain>
        <tissue evidence="2">Testis</tissue>
    </source>
</reference>
<evidence type="ECO:0000313" key="2">
    <source>
        <dbReference type="EMBL" id="BAB29650.1"/>
    </source>
</evidence>
<dbReference type="PhylomeDB" id="Q9D5S6"/>
<name>Q9D5S6_MOUSE</name>
<evidence type="ECO:0000256" key="1">
    <source>
        <dbReference type="SAM" id="MobiDB-lite"/>
    </source>
</evidence>
<gene>
    <name evidence="3" type="primary">4921528I07Rik</name>
</gene>
<dbReference type="MGI" id="MGI:1924299">
    <property type="gene designation" value="4921528I07Rik"/>
</dbReference>
<reference evidence="2" key="8">
    <citation type="journal article" date="2005" name="Science">
        <title>Antisense Transcription in the Mammalian Transcriptome.</title>
        <authorList>
            <consortium name="RIKEN Genome Exploration Research Group and Genome Science Group (Genome Network Project Core Group) and the FANTOM Consortium"/>
        </authorList>
    </citation>
    <scope>NUCLEOTIDE SEQUENCE</scope>
    <source>
        <strain evidence="2">C57BL/6J</strain>
        <tissue evidence="2">Testis</tissue>
    </source>
</reference>
<reference evidence="2" key="5">
    <citation type="journal article" date="2001" name="Nature">
        <title>Functional annotation of a full-length mouse cDNA collection.</title>
        <authorList>
            <consortium name="The RIKEN Genome Exploration Research Group Phase II Team and the FANTOM Consortium"/>
        </authorList>
    </citation>
    <scope>NUCLEOTIDE SEQUENCE</scope>
    <source>
        <strain evidence="2">C57BL/6J</strain>
        <tissue evidence="2">Testis</tissue>
    </source>
</reference>
<reference evidence="2" key="2">
    <citation type="journal article" date="2000" name="Genome Res.">
        <title>Normalization and subtraction of cap-trapper-selected cDNAs to prepare full-length cDNA libraries for rapid discovery of new genes.</title>
        <authorList>
            <person name="Carninci P."/>
            <person name="Shibata Y."/>
            <person name="Hayatsu N."/>
            <person name="Sugahara Y."/>
            <person name="Shibata K."/>
            <person name="Itoh M."/>
            <person name="Konno H."/>
            <person name="Okazaki Y."/>
            <person name="Muramatsu M."/>
            <person name="Hayashizaki Y."/>
        </authorList>
    </citation>
    <scope>NUCLEOTIDE SEQUENCE</scope>
    <source>
        <strain evidence="2">C57BL/6J</strain>
        <tissue evidence="2">Testis</tissue>
    </source>
</reference>
<feature type="compositionally biased region" description="Polar residues" evidence="1">
    <location>
        <begin position="64"/>
        <end position="74"/>
    </location>
</feature>
<dbReference type="AGR" id="MGI:1924299"/>
<feature type="compositionally biased region" description="Basic and acidic residues" evidence="1">
    <location>
        <begin position="230"/>
        <end position="244"/>
    </location>
</feature>
<evidence type="ECO:0000313" key="3">
    <source>
        <dbReference type="MGI" id="MGI:1924299"/>
    </source>
</evidence>
<dbReference type="EMBL" id="AK014978">
    <property type="protein sequence ID" value="BAB29650.1"/>
    <property type="molecule type" value="mRNA"/>
</dbReference>
<dbReference type="AlphaFoldDB" id="Q9D5S6"/>
<dbReference type="HOGENOM" id="CLU_1089733_0_0_1"/>
<reference evidence="2" key="1">
    <citation type="journal article" date="1999" name="Methods Enzymol.">
        <title>High-efficiency full-length cDNA cloning.</title>
        <authorList>
            <person name="Carninci P."/>
            <person name="Hayashizaki Y."/>
        </authorList>
    </citation>
    <scope>NUCLEOTIDE SEQUENCE</scope>
    <source>
        <strain evidence="2">C57BL/6J</strain>
        <tissue evidence="2">Testis</tissue>
    </source>
</reference>
<proteinExistence type="evidence at transcript level"/>
<dbReference type="OrthoDB" id="9625915at2759"/>
<reference evidence="2" key="3">
    <citation type="journal article" date="2000" name="Genome Res.">
        <title>RIKEN integrated sequence analysis (RISA) system--384-format sequencing pipeline with 384 multicapillary sequencer.</title>
        <authorList>
            <person name="Shibata K."/>
            <person name="Itoh M."/>
            <person name="Aizawa K."/>
            <person name="Nagaoka S."/>
            <person name="Sasaki N."/>
            <person name="Carninci P."/>
            <person name="Konno H."/>
            <person name="Akiyama J."/>
            <person name="Nishi K."/>
            <person name="Kitsunai T."/>
            <person name="Tashiro H."/>
            <person name="Itoh M."/>
            <person name="Sumi N."/>
            <person name="Ishii Y."/>
            <person name="Nakamura S."/>
            <person name="Hazama M."/>
            <person name="Nishine T."/>
            <person name="Harada A."/>
            <person name="Yamamoto R."/>
            <person name="Matsumoto H."/>
            <person name="Sakaguchi S."/>
            <person name="Ikegami T."/>
            <person name="Kashiwagi K."/>
            <person name="Fujiwake S."/>
            <person name="Inoue K."/>
            <person name="Togawa Y."/>
            <person name="Izawa M."/>
            <person name="Ohara E."/>
            <person name="Watahiki M."/>
            <person name="Yoneda Y."/>
            <person name="Ishikawa T."/>
            <person name="Ozawa K."/>
            <person name="Tanaka T."/>
            <person name="Matsuura S."/>
            <person name="Kawai J."/>
            <person name="Okazaki Y."/>
            <person name="Muramatsu M."/>
            <person name="Inoue Y."/>
            <person name="Kira A."/>
            <person name="Hayashizaki Y."/>
        </authorList>
    </citation>
    <scope>NUCLEOTIDE SEQUENCE</scope>
    <source>
        <strain evidence="2">C57BL/6J</strain>
        <tissue evidence="2">Testis</tissue>
    </source>
</reference>
<feature type="region of interest" description="Disordered" evidence="1">
    <location>
        <begin position="53"/>
        <end position="103"/>
    </location>
</feature>
<feature type="region of interest" description="Disordered" evidence="1">
    <location>
        <begin position="206"/>
        <end position="255"/>
    </location>
</feature>
<reference evidence="2" key="7">
    <citation type="journal article" date="2005" name="Science">
        <title>The Transcriptional Landscape of the Mammalian Genome.</title>
        <authorList>
            <consortium name="The FANTOM Consortium"/>
            <consortium name="Riken Genome Exploration Research Group and Genome Science Group (Genome Network Project Core Group)"/>
        </authorList>
    </citation>
    <scope>NUCLEOTIDE SEQUENCE</scope>
    <source>
        <strain evidence="2">C57BL/6J</strain>
        <tissue evidence="2">Testis</tissue>
    </source>
</reference>
<feature type="region of interest" description="Disordered" evidence="1">
    <location>
        <begin position="1"/>
        <end position="35"/>
    </location>
</feature>